<reference evidence="1 2" key="1">
    <citation type="journal article" date="2021" name="Sci. Rep.">
        <title>The genome of the diatom Chaetoceros tenuissimus carries an ancient integrated fragment of an extant virus.</title>
        <authorList>
            <person name="Hongo Y."/>
            <person name="Kimura K."/>
            <person name="Takaki Y."/>
            <person name="Yoshida Y."/>
            <person name="Baba S."/>
            <person name="Kobayashi G."/>
            <person name="Nagasaki K."/>
            <person name="Hano T."/>
            <person name="Tomaru Y."/>
        </authorList>
    </citation>
    <scope>NUCLEOTIDE SEQUENCE [LARGE SCALE GENOMIC DNA]</scope>
    <source>
        <strain evidence="1 2">NIES-3715</strain>
    </source>
</reference>
<evidence type="ECO:0000313" key="1">
    <source>
        <dbReference type="EMBL" id="GFH48105.1"/>
    </source>
</evidence>
<name>A0AAD3CNW1_9STRA</name>
<evidence type="ECO:0008006" key="3">
    <source>
        <dbReference type="Google" id="ProtNLM"/>
    </source>
</evidence>
<dbReference type="InterPro" id="IPR014729">
    <property type="entry name" value="Rossmann-like_a/b/a_fold"/>
</dbReference>
<dbReference type="GO" id="GO:0005737">
    <property type="term" value="C:cytoplasm"/>
    <property type="evidence" value="ECO:0007669"/>
    <property type="project" value="TreeGrafter"/>
</dbReference>
<proteinExistence type="predicted"/>
<dbReference type="EMBL" id="BLLK01000027">
    <property type="protein sequence ID" value="GFH48105.1"/>
    <property type="molecule type" value="Genomic_DNA"/>
</dbReference>
<dbReference type="SUPFAM" id="SSF52374">
    <property type="entry name" value="Nucleotidylyl transferase"/>
    <property type="match status" value="2"/>
</dbReference>
<dbReference type="GO" id="GO:0005634">
    <property type="term" value="C:nucleus"/>
    <property type="evidence" value="ECO:0007669"/>
    <property type="project" value="TreeGrafter"/>
</dbReference>
<gene>
    <name evidence="1" type="ORF">CTEN210_04581</name>
</gene>
<protein>
    <recommendedName>
        <fullName evidence="3">Cytidyltransferase-like domain-containing protein</fullName>
    </recommendedName>
</protein>
<dbReference type="PANTHER" id="PTHR31285">
    <property type="entry name" value="NICOTINAMIDE MONONUCLEOTIDE ADENYLYLTRANSFERASE"/>
    <property type="match status" value="1"/>
</dbReference>
<organism evidence="1 2">
    <name type="scientific">Chaetoceros tenuissimus</name>
    <dbReference type="NCBI Taxonomy" id="426638"/>
    <lineage>
        <taxon>Eukaryota</taxon>
        <taxon>Sar</taxon>
        <taxon>Stramenopiles</taxon>
        <taxon>Ochrophyta</taxon>
        <taxon>Bacillariophyta</taxon>
        <taxon>Coscinodiscophyceae</taxon>
        <taxon>Chaetocerotophycidae</taxon>
        <taxon>Chaetocerotales</taxon>
        <taxon>Chaetocerotaceae</taxon>
        <taxon>Chaetoceros</taxon>
    </lineage>
</organism>
<dbReference type="Proteomes" id="UP001054902">
    <property type="component" value="Unassembled WGS sequence"/>
</dbReference>
<dbReference type="Gene3D" id="3.40.50.620">
    <property type="entry name" value="HUPs"/>
    <property type="match status" value="1"/>
</dbReference>
<comment type="caution">
    <text evidence="1">The sequence shown here is derived from an EMBL/GenBank/DDBJ whole genome shotgun (WGS) entry which is preliminary data.</text>
</comment>
<dbReference type="GO" id="GO:0000309">
    <property type="term" value="F:nicotinamide-nucleotide adenylyltransferase activity"/>
    <property type="evidence" value="ECO:0007669"/>
    <property type="project" value="TreeGrafter"/>
</dbReference>
<dbReference type="GO" id="GO:0016887">
    <property type="term" value="F:ATP hydrolysis activity"/>
    <property type="evidence" value="ECO:0007669"/>
    <property type="project" value="TreeGrafter"/>
</dbReference>
<accession>A0AAD3CNW1</accession>
<keyword evidence="2" id="KW-1185">Reference proteome</keyword>
<dbReference type="PANTHER" id="PTHR31285:SF0">
    <property type="entry name" value="NICOTINAMIDE MONONUCLEOTIDE ADENYLYLTRANSFERASE"/>
    <property type="match status" value="1"/>
</dbReference>
<evidence type="ECO:0000313" key="2">
    <source>
        <dbReference type="Proteomes" id="UP001054902"/>
    </source>
</evidence>
<sequence length="555" mass="61139">MSGQLLSTKRKASSISSSTVTSVASSIQSEDPILSKLCKSIISTKSHKVSFAIAGGGSKAVSSLVSTPGASSVLMNGEILYDRNSFCQYISQHLKHSQHMLEQIDNYQSKDGKFGFASSGAATLLSQAALHHSFQQAQQIDLMKNKVLAVGCTSTLVSHGREDRKSRAYISVAGGDGKVTKWDILLSNQNKGKNGEEARRDRSQEETLLAELILSSIQQYSCDEQQFTIDAHALLDRDGDEIQVSTNTPSFYSSNSTEFIENAARMVIDNNDKTDAIILGMDRETRELSPLGHTVLPSDPIIFPGSFNPPHIGHVTLATAAVKTLTRKKQQELSEYFTSKDSDILESMWNTSDFQSFKHITNDTVKEGPFTVLFEMSLTNADKPAMEPSEASRRAQLFGTLTNDKEAQSEIPQDWGVILTSASLFIDKVRVLQKYLSPSGCDSSNRKKRKITFVIGTDTMVRIINPKYYNGYDGMLEAVREMGDNGVHFVVGGRLEQIKTEDGEKAKFVSGEEELKDLPVDVRDMFTIIQESDFRVDVSSTELRAKMAKASTTTN</sequence>
<dbReference type="AlphaFoldDB" id="A0AAD3CNW1"/>